<keyword evidence="5" id="KW-1133">Transmembrane helix</keyword>
<comment type="subcellular location">
    <subcellularLocation>
        <location evidence="1">Cytoplasm</location>
    </subcellularLocation>
</comment>
<dbReference type="InterPro" id="IPR011990">
    <property type="entry name" value="TPR-like_helical_dom_sf"/>
</dbReference>
<reference evidence="6 7" key="1">
    <citation type="journal article" date="2010" name="Nature">
        <title>The Ectocarpus genome and the independent evolution of multicellularity in brown algae.</title>
        <authorList>
            <person name="Cock J.M."/>
            <person name="Sterck L."/>
            <person name="Rouze P."/>
            <person name="Scornet D."/>
            <person name="Allen A.E."/>
            <person name="Amoutzias G."/>
            <person name="Anthouard V."/>
            <person name="Artiguenave F."/>
            <person name="Aury J.M."/>
            <person name="Badger J.H."/>
            <person name="Beszteri B."/>
            <person name="Billiau K."/>
            <person name="Bonnet E."/>
            <person name="Bothwell J.H."/>
            <person name="Bowler C."/>
            <person name="Boyen C."/>
            <person name="Brownlee C."/>
            <person name="Carrano C.J."/>
            <person name="Charrier B."/>
            <person name="Cho G.Y."/>
            <person name="Coelho S.M."/>
            <person name="Collen J."/>
            <person name="Corre E."/>
            <person name="Da Silva C."/>
            <person name="Delage L."/>
            <person name="Delaroque N."/>
            <person name="Dittami S.M."/>
            <person name="Doulbeau S."/>
            <person name="Elias M."/>
            <person name="Farnham G."/>
            <person name="Gachon C.M."/>
            <person name="Gschloessl B."/>
            <person name="Heesch S."/>
            <person name="Jabbari K."/>
            <person name="Jubin C."/>
            <person name="Kawai H."/>
            <person name="Kimura K."/>
            <person name="Kloareg B."/>
            <person name="Kupper F.C."/>
            <person name="Lang D."/>
            <person name="Le Bail A."/>
            <person name="Leblanc C."/>
            <person name="Lerouge P."/>
            <person name="Lohr M."/>
            <person name="Lopez P.J."/>
            <person name="Martens C."/>
            <person name="Maumus F."/>
            <person name="Michel G."/>
            <person name="Miranda-Saavedra D."/>
            <person name="Morales J."/>
            <person name="Moreau H."/>
            <person name="Motomura T."/>
            <person name="Nagasato C."/>
            <person name="Napoli C.A."/>
            <person name="Nelson D.R."/>
            <person name="Nyvall-Collen P."/>
            <person name="Peters A.F."/>
            <person name="Pommier C."/>
            <person name="Potin P."/>
            <person name="Poulain J."/>
            <person name="Quesneville H."/>
            <person name="Read B."/>
            <person name="Rensing S.A."/>
            <person name="Ritter A."/>
            <person name="Rousvoal S."/>
            <person name="Samanta M."/>
            <person name="Samson G."/>
            <person name="Schroeder D.C."/>
            <person name="Segurens B."/>
            <person name="Strittmatter M."/>
            <person name="Tonon T."/>
            <person name="Tregear J.W."/>
            <person name="Valentin K."/>
            <person name="von Dassow P."/>
            <person name="Yamagishi T."/>
            <person name="Van de Peer Y."/>
            <person name="Wincker P."/>
        </authorList>
    </citation>
    <scope>NUCLEOTIDE SEQUENCE [LARGE SCALE GENOMIC DNA]</scope>
    <source>
        <strain evidence="7">Ec32 / CCAP1310/4</strain>
    </source>
</reference>
<dbReference type="OrthoDB" id="9991317at2759"/>
<evidence type="ECO:0000256" key="2">
    <source>
        <dbReference type="ARBA" id="ARBA00022490"/>
    </source>
</evidence>
<dbReference type="Proteomes" id="UP000002630">
    <property type="component" value="Linkage Group LG25"/>
</dbReference>
<feature type="transmembrane region" description="Helical" evidence="5">
    <location>
        <begin position="143"/>
        <end position="168"/>
    </location>
</feature>
<protein>
    <submittedName>
        <fullName evidence="6">Tetratricopeptide TPR_2 repeat protein</fullName>
    </submittedName>
</protein>
<keyword evidence="7" id="KW-1185">Reference proteome</keyword>
<evidence type="ECO:0000256" key="5">
    <source>
        <dbReference type="SAM" id="Phobius"/>
    </source>
</evidence>
<keyword evidence="5" id="KW-0812">Transmembrane</keyword>
<dbReference type="Gene3D" id="1.25.40.10">
    <property type="entry name" value="Tetratricopeptide repeat domain"/>
    <property type="match status" value="1"/>
</dbReference>
<dbReference type="STRING" id="2880.D8LL79"/>
<dbReference type="SUPFAM" id="SSF48452">
    <property type="entry name" value="TPR-like"/>
    <property type="match status" value="1"/>
</dbReference>
<dbReference type="InterPro" id="IPR002151">
    <property type="entry name" value="Kinesin_light"/>
</dbReference>
<dbReference type="EMBL" id="FN648532">
    <property type="protein sequence ID" value="CBN76139.1"/>
    <property type="molecule type" value="Genomic_DNA"/>
</dbReference>
<keyword evidence="5" id="KW-0472">Membrane</keyword>
<dbReference type="Pfam" id="PF13424">
    <property type="entry name" value="TPR_12"/>
    <property type="match status" value="1"/>
</dbReference>
<dbReference type="GO" id="GO:0019894">
    <property type="term" value="F:kinesin binding"/>
    <property type="evidence" value="ECO:0007669"/>
    <property type="project" value="TreeGrafter"/>
</dbReference>
<dbReference type="PANTHER" id="PTHR45783">
    <property type="entry name" value="KINESIN LIGHT CHAIN"/>
    <property type="match status" value="1"/>
</dbReference>
<dbReference type="PANTHER" id="PTHR45783:SF3">
    <property type="entry name" value="KINESIN LIGHT CHAIN"/>
    <property type="match status" value="1"/>
</dbReference>
<keyword evidence="2" id="KW-0963">Cytoplasm</keyword>
<evidence type="ECO:0000313" key="7">
    <source>
        <dbReference type="Proteomes" id="UP000002630"/>
    </source>
</evidence>
<evidence type="ECO:0000256" key="4">
    <source>
        <dbReference type="ARBA" id="ARBA00022803"/>
    </source>
</evidence>
<dbReference type="AlphaFoldDB" id="D8LL79"/>
<evidence type="ECO:0000256" key="3">
    <source>
        <dbReference type="ARBA" id="ARBA00022737"/>
    </source>
</evidence>
<dbReference type="GO" id="GO:0007018">
    <property type="term" value="P:microtubule-based movement"/>
    <property type="evidence" value="ECO:0007669"/>
    <property type="project" value="TreeGrafter"/>
</dbReference>
<name>D8LL79_ECTSI</name>
<dbReference type="InParanoid" id="D8LL79"/>
<proteinExistence type="predicted"/>
<sequence length="178" mass="19446">MVGLAGPSGVGESTAAGMVVRRTDVRAHFHKGVLWLQDLEAAEAVMTTLERWSILTVEDGRTAKAEELHRRELAIREGKLDEDHPDVADTLNWLAVNVGDAGRKEEAEKLFRQALAIRDEKLGIDHWDTAITRKALAQLHKSTLAVVTQTVAVLLAGVVLYVTISAIWGEDTVVNGFS</sequence>
<accession>D8LL79</accession>
<dbReference type="GO" id="GO:0005737">
    <property type="term" value="C:cytoplasm"/>
    <property type="evidence" value="ECO:0007669"/>
    <property type="project" value="UniProtKB-SubCell"/>
</dbReference>
<evidence type="ECO:0000313" key="6">
    <source>
        <dbReference type="EMBL" id="CBN76139.1"/>
    </source>
</evidence>
<keyword evidence="4" id="KW-0802">TPR repeat</keyword>
<keyword evidence="3" id="KW-0677">Repeat</keyword>
<evidence type="ECO:0000256" key="1">
    <source>
        <dbReference type="ARBA" id="ARBA00004496"/>
    </source>
</evidence>
<organism evidence="6 7">
    <name type="scientific">Ectocarpus siliculosus</name>
    <name type="common">Brown alga</name>
    <name type="synonym">Conferva siliculosa</name>
    <dbReference type="NCBI Taxonomy" id="2880"/>
    <lineage>
        <taxon>Eukaryota</taxon>
        <taxon>Sar</taxon>
        <taxon>Stramenopiles</taxon>
        <taxon>Ochrophyta</taxon>
        <taxon>PX clade</taxon>
        <taxon>Phaeophyceae</taxon>
        <taxon>Ectocarpales</taxon>
        <taxon>Ectocarpaceae</taxon>
        <taxon>Ectocarpus</taxon>
    </lineage>
</organism>
<dbReference type="EMBL" id="FN649750">
    <property type="protein sequence ID" value="CBN76139.1"/>
    <property type="molecule type" value="Genomic_DNA"/>
</dbReference>
<gene>
    <name evidence="6" type="ORF">Esi_0340_0021</name>
</gene>
<dbReference type="GO" id="GO:0005871">
    <property type="term" value="C:kinesin complex"/>
    <property type="evidence" value="ECO:0007669"/>
    <property type="project" value="InterPro"/>
</dbReference>
<dbReference type="eggNOG" id="KOG1840">
    <property type="taxonomic scope" value="Eukaryota"/>
</dbReference>